<feature type="signal peptide" evidence="1">
    <location>
        <begin position="1"/>
        <end position="21"/>
    </location>
</feature>
<evidence type="ECO:0000256" key="1">
    <source>
        <dbReference type="SAM" id="SignalP"/>
    </source>
</evidence>
<reference evidence="3 4" key="2">
    <citation type="submission" date="2019-01" db="EMBL/GenBank/DDBJ databases">
        <title>Motilimonas pumilus sp. nov., isolated from the gut of sea cucumber (Apostichopus japonicus).</title>
        <authorList>
            <person name="Wang F.-Q."/>
            <person name="Ren L.-H."/>
            <person name="Lin Y.-W."/>
            <person name="Sun G.-H."/>
            <person name="Du Z.-J."/>
            <person name="Zhao J.-X."/>
            <person name="Liu X.-J."/>
            <person name="Liu L.-J."/>
        </authorList>
    </citation>
    <scope>NUCLEOTIDE SEQUENCE [LARGE SCALE GENOMIC DNA]</scope>
    <source>
        <strain evidence="3 4">PLHSC7-2</strain>
    </source>
</reference>
<gene>
    <name evidence="3" type="ORF">D1Z90_11680</name>
</gene>
<dbReference type="AlphaFoldDB" id="A0A418YDW1"/>
<sequence length="179" mass="19717">MKNLLPLCGLIGIFLSGYAHAALFLNSNGDDSGLQNYQYIFEQAFDGKLTIGMSNVADSMMTPELSLSSFNGLLDSQGDIALVSATQSSNLYSNEFGQLGSTGDWLQLDLNAMIGDSFGFNWRFITDDYAPFNDFAFIRLEGSQLDSYQVLAQIPEPNSMLLILLGVSALLWFRRPRSV</sequence>
<dbReference type="InterPro" id="IPR013424">
    <property type="entry name" value="Ice-binding_C"/>
</dbReference>
<feature type="domain" description="Ice-binding protein C-terminal" evidence="2">
    <location>
        <begin position="153"/>
        <end position="175"/>
    </location>
</feature>
<dbReference type="NCBIfam" id="TIGR02595">
    <property type="entry name" value="PEP_CTERM"/>
    <property type="match status" value="1"/>
</dbReference>
<accession>A0A418YDW1</accession>
<protein>
    <submittedName>
        <fullName evidence="3">PEP-CTERM sorting domain-containing protein</fullName>
    </submittedName>
</protein>
<dbReference type="RefSeq" id="WP_119910945.1">
    <property type="nucleotide sequence ID" value="NZ_QZCH01000014.1"/>
</dbReference>
<reference evidence="3 4" key="1">
    <citation type="submission" date="2018-09" db="EMBL/GenBank/DDBJ databases">
        <authorList>
            <person name="Wang F."/>
        </authorList>
    </citation>
    <scope>NUCLEOTIDE SEQUENCE [LARGE SCALE GENOMIC DNA]</scope>
    <source>
        <strain evidence="3 4">PLHSC7-2</strain>
    </source>
</reference>
<organism evidence="3 4">
    <name type="scientific">Motilimonas pumila</name>
    <dbReference type="NCBI Taxonomy" id="2303987"/>
    <lineage>
        <taxon>Bacteria</taxon>
        <taxon>Pseudomonadati</taxon>
        <taxon>Pseudomonadota</taxon>
        <taxon>Gammaproteobacteria</taxon>
        <taxon>Alteromonadales</taxon>
        <taxon>Alteromonadales genera incertae sedis</taxon>
        <taxon>Motilimonas</taxon>
    </lineage>
</organism>
<evidence type="ECO:0000313" key="3">
    <source>
        <dbReference type="EMBL" id="RJG42743.1"/>
    </source>
</evidence>
<dbReference type="OrthoDB" id="9813456at2"/>
<evidence type="ECO:0000313" key="4">
    <source>
        <dbReference type="Proteomes" id="UP000283255"/>
    </source>
</evidence>
<keyword evidence="1" id="KW-0732">Signal</keyword>
<dbReference type="Proteomes" id="UP000283255">
    <property type="component" value="Unassembled WGS sequence"/>
</dbReference>
<feature type="chain" id="PRO_5019105804" evidence="1">
    <location>
        <begin position="22"/>
        <end position="179"/>
    </location>
</feature>
<name>A0A418YDW1_9GAMM</name>
<dbReference type="EMBL" id="QZCH01000014">
    <property type="protein sequence ID" value="RJG42743.1"/>
    <property type="molecule type" value="Genomic_DNA"/>
</dbReference>
<evidence type="ECO:0000259" key="2">
    <source>
        <dbReference type="Pfam" id="PF07589"/>
    </source>
</evidence>
<comment type="caution">
    <text evidence="3">The sequence shown here is derived from an EMBL/GenBank/DDBJ whole genome shotgun (WGS) entry which is preliminary data.</text>
</comment>
<dbReference type="Pfam" id="PF07589">
    <property type="entry name" value="PEP-CTERM"/>
    <property type="match status" value="1"/>
</dbReference>
<proteinExistence type="predicted"/>
<keyword evidence="4" id="KW-1185">Reference proteome</keyword>